<dbReference type="STRING" id="1853130.PMA3_13475"/>
<name>A0A191YT96_9PSED</name>
<proteinExistence type="predicted"/>
<organism evidence="1 2">
    <name type="scientific">Pseudomonas silesiensis</name>
    <dbReference type="NCBI Taxonomy" id="1853130"/>
    <lineage>
        <taxon>Bacteria</taxon>
        <taxon>Pseudomonadati</taxon>
        <taxon>Pseudomonadota</taxon>
        <taxon>Gammaproteobacteria</taxon>
        <taxon>Pseudomonadales</taxon>
        <taxon>Pseudomonadaceae</taxon>
        <taxon>Pseudomonas</taxon>
    </lineage>
</organism>
<dbReference type="EMBL" id="CP014870">
    <property type="protein sequence ID" value="ANJ56100.1"/>
    <property type="molecule type" value="Genomic_DNA"/>
</dbReference>
<dbReference type="OrthoDB" id="9977866at2"/>
<keyword evidence="2" id="KW-1185">Reference proteome</keyword>
<gene>
    <name evidence="1" type="ORF">PMA3_13475</name>
</gene>
<sequence length="79" mass="8710">MNIRKALAGVDWMDWAGRGAQLAFAVLAVCGYYGWSQQESRNQEALCDAALSHAQVLEERAPRSAELEAARKAVREVCD</sequence>
<evidence type="ECO:0000313" key="2">
    <source>
        <dbReference type="Proteomes" id="UP000078354"/>
    </source>
</evidence>
<accession>A0A191YT96</accession>
<dbReference type="KEGG" id="psil:PMA3_13475"/>
<dbReference type="RefSeq" id="WP_064677617.1">
    <property type="nucleotide sequence ID" value="NZ_CP014870.1"/>
</dbReference>
<reference evidence="1 2" key="1">
    <citation type="journal article" date="2018" name="Syst. Appl. Microbiol.">
        <title>Pseudomonas silesiensis sp. nov. strain A3T isolated from a biological pesticide sewage treatment plant and analysis of the complete genome sequence.</title>
        <authorList>
            <person name="Kaminski M.A."/>
            <person name="Furmanczyk E.M."/>
            <person name="Sobczak A."/>
            <person name="Dziembowski A."/>
            <person name="Lipinski L."/>
        </authorList>
    </citation>
    <scope>NUCLEOTIDE SEQUENCE [LARGE SCALE GENOMIC DNA]</scope>
    <source>
        <strain evidence="1 2">A3</strain>
    </source>
</reference>
<dbReference type="AlphaFoldDB" id="A0A191YT96"/>
<protein>
    <submittedName>
        <fullName evidence="1">Uncharacterized protein</fullName>
    </submittedName>
</protein>
<dbReference type="Proteomes" id="UP000078354">
    <property type="component" value="Chromosome"/>
</dbReference>
<evidence type="ECO:0000313" key="1">
    <source>
        <dbReference type="EMBL" id="ANJ56100.1"/>
    </source>
</evidence>